<evidence type="ECO:0000259" key="2">
    <source>
        <dbReference type="PROSITE" id="PS50222"/>
    </source>
</evidence>
<gene>
    <name evidence="3" type="ORF">L9F63_021592</name>
</gene>
<evidence type="ECO:0000256" key="1">
    <source>
        <dbReference type="ARBA" id="ARBA00022837"/>
    </source>
</evidence>
<dbReference type="SUPFAM" id="SSF47473">
    <property type="entry name" value="EF-hand"/>
    <property type="match status" value="1"/>
</dbReference>
<feature type="domain" description="EF-hand" evidence="2">
    <location>
        <begin position="94"/>
        <end position="129"/>
    </location>
</feature>
<dbReference type="InterPro" id="IPR011992">
    <property type="entry name" value="EF-hand-dom_pair"/>
</dbReference>
<reference evidence="3" key="2">
    <citation type="submission" date="2023-05" db="EMBL/GenBank/DDBJ databases">
        <authorList>
            <person name="Fouks B."/>
        </authorList>
    </citation>
    <scope>NUCLEOTIDE SEQUENCE</scope>
    <source>
        <strain evidence="3">Stay&amp;Tobe</strain>
        <tissue evidence="3">Testes</tissue>
    </source>
</reference>
<dbReference type="AlphaFoldDB" id="A0AAD7ZP77"/>
<dbReference type="PROSITE" id="PS00018">
    <property type="entry name" value="EF_HAND_1"/>
    <property type="match status" value="2"/>
</dbReference>
<keyword evidence="4" id="KW-1185">Reference proteome</keyword>
<accession>A0AAD7ZP77</accession>
<dbReference type="EMBL" id="JASPKZ010007475">
    <property type="protein sequence ID" value="KAJ9584055.1"/>
    <property type="molecule type" value="Genomic_DNA"/>
</dbReference>
<dbReference type="GO" id="GO:0005509">
    <property type="term" value="F:calcium ion binding"/>
    <property type="evidence" value="ECO:0007669"/>
    <property type="project" value="InterPro"/>
</dbReference>
<dbReference type="PROSITE" id="PS50222">
    <property type="entry name" value="EF_HAND_2"/>
    <property type="match status" value="2"/>
</dbReference>
<dbReference type="Gene3D" id="1.10.238.10">
    <property type="entry name" value="EF-hand"/>
    <property type="match status" value="1"/>
</dbReference>
<comment type="caution">
    <text evidence="3">The sequence shown here is derived from an EMBL/GenBank/DDBJ whole genome shotgun (WGS) entry which is preliminary data.</text>
</comment>
<dbReference type="InterPro" id="IPR018247">
    <property type="entry name" value="EF_Hand_1_Ca_BS"/>
</dbReference>
<evidence type="ECO:0000313" key="3">
    <source>
        <dbReference type="EMBL" id="KAJ9584055.1"/>
    </source>
</evidence>
<organism evidence="3 4">
    <name type="scientific">Diploptera punctata</name>
    <name type="common">Pacific beetle cockroach</name>
    <dbReference type="NCBI Taxonomy" id="6984"/>
    <lineage>
        <taxon>Eukaryota</taxon>
        <taxon>Metazoa</taxon>
        <taxon>Ecdysozoa</taxon>
        <taxon>Arthropoda</taxon>
        <taxon>Hexapoda</taxon>
        <taxon>Insecta</taxon>
        <taxon>Pterygota</taxon>
        <taxon>Neoptera</taxon>
        <taxon>Polyneoptera</taxon>
        <taxon>Dictyoptera</taxon>
        <taxon>Blattodea</taxon>
        <taxon>Blaberoidea</taxon>
        <taxon>Blaberidae</taxon>
        <taxon>Diplopterinae</taxon>
        <taxon>Diploptera</taxon>
    </lineage>
</organism>
<evidence type="ECO:0000313" key="4">
    <source>
        <dbReference type="Proteomes" id="UP001233999"/>
    </source>
</evidence>
<keyword evidence="1" id="KW-0106">Calcium</keyword>
<dbReference type="InterPro" id="IPR002048">
    <property type="entry name" value="EF_hand_dom"/>
</dbReference>
<dbReference type="Pfam" id="PF13499">
    <property type="entry name" value="EF-hand_7"/>
    <property type="match status" value="1"/>
</dbReference>
<dbReference type="Proteomes" id="UP001233999">
    <property type="component" value="Unassembled WGS sequence"/>
</dbReference>
<reference evidence="3" key="1">
    <citation type="journal article" date="2023" name="IScience">
        <title>Live-bearing cockroach genome reveals convergent evolutionary mechanisms linked to viviparity in insects and beyond.</title>
        <authorList>
            <person name="Fouks B."/>
            <person name="Harrison M.C."/>
            <person name="Mikhailova A.A."/>
            <person name="Marchal E."/>
            <person name="English S."/>
            <person name="Carruthers M."/>
            <person name="Jennings E.C."/>
            <person name="Chiamaka E.L."/>
            <person name="Frigard R.A."/>
            <person name="Pippel M."/>
            <person name="Attardo G.M."/>
            <person name="Benoit J.B."/>
            <person name="Bornberg-Bauer E."/>
            <person name="Tobe S.S."/>
        </authorList>
    </citation>
    <scope>NUCLEOTIDE SEQUENCE</scope>
    <source>
        <strain evidence="3">Stay&amp;Tobe</strain>
    </source>
</reference>
<proteinExistence type="predicted"/>
<feature type="domain" description="EF-hand" evidence="2">
    <location>
        <begin position="130"/>
        <end position="165"/>
    </location>
</feature>
<protein>
    <recommendedName>
        <fullName evidence="2">EF-hand domain-containing protein</fullName>
    </recommendedName>
</protein>
<dbReference type="CDD" id="cd00051">
    <property type="entry name" value="EFh"/>
    <property type="match status" value="1"/>
</dbReference>
<sequence length="201" mass="23525">MGSKISSIISRFVDYPIKRRPVCFYRQEDFSSTGEPIEKDEQEGTSPPTEYDKLVNIFYTRLLNRRRHTKMMQEKNRRWSVQKVMRSYPGWNDMTISNLHSLFLLFDNNQNGMLSLDDFCAVLESLGDNSSPELRKLRYEAADTDMDGWISYDEFLSLVYYFNPPEEDNLVGLAKLCYDVAENIRFVSNLSVGEQLEYGLF</sequence>
<name>A0AAD7ZP77_DIPPU</name>